<feature type="compositionally biased region" description="Acidic residues" evidence="2">
    <location>
        <begin position="118"/>
        <end position="142"/>
    </location>
</feature>
<feature type="compositionally biased region" description="Polar residues" evidence="2">
    <location>
        <begin position="8"/>
        <end position="17"/>
    </location>
</feature>
<dbReference type="SUPFAM" id="SSF48452">
    <property type="entry name" value="TPR-like"/>
    <property type="match status" value="1"/>
</dbReference>
<dbReference type="InterPro" id="IPR011990">
    <property type="entry name" value="TPR-like_helical_dom_sf"/>
</dbReference>
<keyword evidence="4" id="KW-1185">Reference proteome</keyword>
<dbReference type="SMART" id="SM00028">
    <property type="entry name" value="TPR"/>
    <property type="match status" value="8"/>
</dbReference>
<dbReference type="KEGG" id="sgra:EX895_000559"/>
<protein>
    <submittedName>
        <fullName evidence="3">Uncharacterized protein</fullName>
    </submittedName>
</protein>
<name>A0A4U7L043_9BASI</name>
<dbReference type="PANTHER" id="PTHR23082">
    <property type="entry name" value="TRANSCRIPTION INITIATION FACTOR IIIC TFIIIC , POLYPEPTIDE 3-RELATED"/>
    <property type="match status" value="1"/>
</dbReference>
<feature type="compositionally biased region" description="Basic and acidic residues" evidence="2">
    <location>
        <begin position="1116"/>
        <end position="1128"/>
    </location>
</feature>
<dbReference type="GO" id="GO:0000127">
    <property type="term" value="C:transcription factor TFIIIC complex"/>
    <property type="evidence" value="ECO:0007669"/>
    <property type="project" value="TreeGrafter"/>
</dbReference>
<feature type="compositionally biased region" description="Basic residues" evidence="2">
    <location>
        <begin position="810"/>
        <end position="820"/>
    </location>
</feature>
<accession>A0A4U7L043</accession>
<dbReference type="Proteomes" id="UP000306050">
    <property type="component" value="Chromosome SGRAM_1"/>
</dbReference>
<feature type="region of interest" description="Disordered" evidence="2">
    <location>
        <begin position="1"/>
        <end position="178"/>
    </location>
</feature>
<feature type="compositionally biased region" description="Basic and acidic residues" evidence="2">
    <location>
        <begin position="1076"/>
        <end position="1086"/>
    </location>
</feature>
<dbReference type="OrthoDB" id="9991317at2759"/>
<reference evidence="3 4" key="1">
    <citation type="submission" date="2019-05" db="EMBL/GenBank/DDBJ databases">
        <title>Sporisorium graminicola CBS 10092 draft sequencing and annotation.</title>
        <authorList>
            <person name="Solano-Gonzalez S."/>
            <person name="Caddick M.X."/>
            <person name="Darby A."/>
        </authorList>
    </citation>
    <scope>NUCLEOTIDE SEQUENCE [LARGE SCALE GENOMIC DNA]</scope>
    <source>
        <strain evidence="3 4">CBS 10092</strain>
    </source>
</reference>
<dbReference type="GeneID" id="40723454"/>
<proteinExistence type="predicted"/>
<dbReference type="EMBL" id="SRRM01000002">
    <property type="protein sequence ID" value="TKY90561.1"/>
    <property type="molecule type" value="Genomic_DNA"/>
</dbReference>
<dbReference type="GO" id="GO:0006383">
    <property type="term" value="P:transcription by RNA polymerase III"/>
    <property type="evidence" value="ECO:0007669"/>
    <property type="project" value="InterPro"/>
</dbReference>
<dbReference type="PROSITE" id="PS50005">
    <property type="entry name" value="TPR"/>
    <property type="match status" value="1"/>
</dbReference>
<evidence type="ECO:0000256" key="2">
    <source>
        <dbReference type="SAM" id="MobiDB-lite"/>
    </source>
</evidence>
<evidence type="ECO:0000313" key="3">
    <source>
        <dbReference type="EMBL" id="TKY90561.1"/>
    </source>
</evidence>
<feature type="region of interest" description="Disordered" evidence="2">
    <location>
        <begin position="1063"/>
        <end position="1128"/>
    </location>
</feature>
<evidence type="ECO:0000313" key="4">
    <source>
        <dbReference type="Proteomes" id="UP000306050"/>
    </source>
</evidence>
<dbReference type="RefSeq" id="XP_029742546.1">
    <property type="nucleotide sequence ID" value="XM_029881160.1"/>
</dbReference>
<dbReference type="Gene3D" id="1.25.40.10">
    <property type="entry name" value="Tetratricopeptide repeat domain"/>
    <property type="match status" value="3"/>
</dbReference>
<dbReference type="InterPro" id="IPR039340">
    <property type="entry name" value="Tfc4/TFIIIC-102/Sfc4"/>
</dbReference>
<dbReference type="Pfam" id="PF13432">
    <property type="entry name" value="TPR_16"/>
    <property type="match status" value="2"/>
</dbReference>
<feature type="compositionally biased region" description="Acidic residues" evidence="2">
    <location>
        <begin position="163"/>
        <end position="178"/>
    </location>
</feature>
<sequence>MDAEAGPSRTTARQSARNAAAPSNFDWSRLAGIDADGDNEEAEFGALAYGDYYDDDEDSDISKPEWDDEDDSDAAVDTPSRGVHKRPPTKTFTSARILKSGRATTHSRISKFGAAASDDSDDDDENDDSSDSEAESMMDMDGLDPQLLGQGDSLQSRQRQDQDSDAETGADAEVDFEPESFRRLVSSLQDTSREAGALRQRWDTSIEAENAEFENELRAAAGFKQKRRARRKLHEQPLSPEVQALLAEANLAYVENRLYDAIPKLEEVIRIEPNVMAAWNTLGLIYAEIGEEEKSIQCRIIGAHLQPGASGEWKSLAYRSIAQMLYRQAIYCFQQAIKVNKADIDSIWDRALLLRDLGDYKAAINGMLDILKLQQFDAAVVRELVPMLVTTRDYDRGIELLERWRKISMEAFPNPALDGHLDPALVEAETAAEDAAQADTATLAVNKFQISELVTLADLLLLIRKPLETVTLLRQTARWLDGRASQEFWDSVNDDREFDGDIDPQIRKERDLEGYGRQVETAEPHMLDPEVRLRLGKARMMLGDVAEAKQHFDILTDGDPGDMPQIFAEIGDCYYEHKLWAEALDVLTDLATTEYATDDVSLYAKLAACNHALGELEEAARLYEPVVEASPDTLEWQMRLAEVYEGLGEKEKSLEVLQQVMQILQTQREADAQVGAGMGPSSASHPGPTNDGQLSFFDEMGATKPVKSAPSAKRARMNYNRQQRLKLEVQREQETQLSWRRLELLDPHVFIDGFWRHDVAVNLEGEKRLGEFYHPSESVEEREKRYRQTAQWLEEAGGLIDAFRLNPRLNGHHLKKRRPGGTRSSVGKQRRAASSGMPDTLASLLNQAGGGRNAISTQARNLLHRLQDQLVEDDGASEHAEGSEMGDGDASRVRSEPGPKQLDMARFRGLPIEHWIALFAKYCFLLVKSGEPISVVNSLLQSLHTSAVVWGIFERMLVVQLTWLSCAMYAKDWPTMWSAVRWLSQEMQFHNLPLKLGASIANATGFHSLGRMISNNDIKFYQRRMRQAEAVARGAPCRFSTRDRRWQVPAAVTASLARNEREGWNGKAAGASGRNLAEEARRRSVEEGEEDEASAAIIPSDSDGGAGGGGSDSDEAEPRADTADIKGDRPDPLLAIRLARPTKPSPLAEMFYGYMLLYSGGYQTSSAFFCRAYAVQPTDPLLSLATAVAFLSRATNRQTDNRHHMILTATTFLQKYLKCRSAAEKKEEEEGLHWAEIEYNRGRAMHHVGLVHLAERHYRAVLERGREEKGKGWDMKREAAWNLALIYTTSGSPGLVQGLYDQYLRV</sequence>
<gene>
    <name evidence="3" type="ORF">EX895_000559</name>
</gene>
<evidence type="ECO:0000256" key="1">
    <source>
        <dbReference type="PROSITE-ProRule" id="PRU00339"/>
    </source>
</evidence>
<feature type="region of interest" description="Disordered" evidence="2">
    <location>
        <begin position="810"/>
        <end position="845"/>
    </location>
</feature>
<comment type="caution">
    <text evidence="3">The sequence shown here is derived from an EMBL/GenBank/DDBJ whole genome shotgun (WGS) entry which is preliminary data.</text>
</comment>
<feature type="repeat" description="TPR" evidence="1">
    <location>
        <begin position="600"/>
        <end position="633"/>
    </location>
</feature>
<keyword evidence="1" id="KW-0802">TPR repeat</keyword>
<organism evidence="3 4">
    <name type="scientific">Sporisorium graminicola</name>
    <dbReference type="NCBI Taxonomy" id="280036"/>
    <lineage>
        <taxon>Eukaryota</taxon>
        <taxon>Fungi</taxon>
        <taxon>Dikarya</taxon>
        <taxon>Basidiomycota</taxon>
        <taxon>Ustilaginomycotina</taxon>
        <taxon>Ustilaginomycetes</taxon>
        <taxon>Ustilaginales</taxon>
        <taxon>Ustilaginaceae</taxon>
        <taxon>Sporisorium</taxon>
    </lineage>
</organism>
<dbReference type="PANTHER" id="PTHR23082:SF0">
    <property type="entry name" value="GENERAL TRANSCRIPTION FACTOR 3C POLYPEPTIDE 3"/>
    <property type="match status" value="1"/>
</dbReference>
<dbReference type="InterPro" id="IPR019734">
    <property type="entry name" value="TPR_rpt"/>
</dbReference>
<feature type="region of interest" description="Disordered" evidence="2">
    <location>
        <begin position="875"/>
        <end position="898"/>
    </location>
</feature>